<comment type="similarity">
    <text evidence="3 10 13">Belongs to the IPP transferase family.</text>
</comment>
<evidence type="ECO:0000256" key="9">
    <source>
        <dbReference type="ARBA" id="ARBA00049563"/>
    </source>
</evidence>
<dbReference type="Gene3D" id="1.10.20.140">
    <property type="match status" value="1"/>
</dbReference>
<keyword evidence="15" id="KW-1185">Reference proteome</keyword>
<comment type="subunit">
    <text evidence="10">Monomer.</text>
</comment>
<keyword evidence="4 10" id="KW-0808">Transferase</keyword>
<feature type="binding site" evidence="10">
    <location>
        <begin position="14"/>
        <end position="19"/>
    </location>
    <ligand>
        <name>substrate</name>
    </ligand>
</feature>
<sequence>MPSPRPVLVLFGATGVGKTDSLRYLQEGLGTPIEVISADSMQVYRGMDIGTAKPSIQFRSELPHHLIDIRNPDQQFTLGDFIGGCQDAVSDLHRRAILPVVSGGTAFYIKHLLFGMPEAPVSQPEVRGELEEILSLRGLEYLRRELEAVDPVSAGRIGAGDAYRIIRALEVWRISGRPLSSFSREGRMREDWRVLILGLERPREELYARINTRVEQMFQAGLEDEVAALVDRGYGPEDPGMRGIGYREFFAAESRAERIELIQRNTRRYAKRQETFFRGLRQTHWNHPGTIKKMIPEIRSWYQG</sequence>
<comment type="cofactor">
    <cofactor evidence="1 10">
        <name>Mg(2+)</name>
        <dbReference type="ChEBI" id="CHEBI:18420"/>
    </cofactor>
</comment>
<dbReference type="Gene3D" id="3.40.50.300">
    <property type="entry name" value="P-loop containing nucleotide triphosphate hydrolases"/>
    <property type="match status" value="1"/>
</dbReference>
<name>A0A098QYB1_9SPIO</name>
<evidence type="ECO:0000256" key="10">
    <source>
        <dbReference type="HAMAP-Rule" id="MF_00185"/>
    </source>
</evidence>
<dbReference type="EMBL" id="JNUP01000047">
    <property type="protein sequence ID" value="KGE72835.1"/>
    <property type="molecule type" value="Genomic_DNA"/>
</dbReference>
<keyword evidence="6 10" id="KW-0547">Nucleotide-binding</keyword>
<evidence type="ECO:0000313" key="15">
    <source>
        <dbReference type="Proteomes" id="UP000029692"/>
    </source>
</evidence>
<dbReference type="GO" id="GO:0005524">
    <property type="term" value="F:ATP binding"/>
    <property type="evidence" value="ECO:0007669"/>
    <property type="project" value="UniProtKB-UniRule"/>
</dbReference>
<evidence type="ECO:0000256" key="8">
    <source>
        <dbReference type="ARBA" id="ARBA00022842"/>
    </source>
</evidence>
<dbReference type="SUPFAM" id="SSF52540">
    <property type="entry name" value="P-loop containing nucleoside triphosphate hydrolases"/>
    <property type="match status" value="2"/>
</dbReference>
<dbReference type="STRING" id="1480694.DC28_05550"/>
<evidence type="ECO:0000256" key="12">
    <source>
        <dbReference type="RuleBase" id="RU003784"/>
    </source>
</evidence>
<dbReference type="OrthoDB" id="9776390at2"/>
<evidence type="ECO:0000256" key="1">
    <source>
        <dbReference type="ARBA" id="ARBA00001946"/>
    </source>
</evidence>
<organism evidence="14 15">
    <name type="scientific">Spirochaeta lutea</name>
    <dbReference type="NCBI Taxonomy" id="1480694"/>
    <lineage>
        <taxon>Bacteria</taxon>
        <taxon>Pseudomonadati</taxon>
        <taxon>Spirochaetota</taxon>
        <taxon>Spirochaetia</taxon>
        <taxon>Spirochaetales</taxon>
        <taxon>Spirochaetaceae</taxon>
        <taxon>Spirochaeta</taxon>
    </lineage>
</organism>
<keyword evidence="8 10" id="KW-0460">Magnesium</keyword>
<dbReference type="RefSeq" id="WP_037546665.1">
    <property type="nucleotide sequence ID" value="NZ_JNUP01000047.1"/>
</dbReference>
<comment type="caution">
    <text evidence="14">The sequence shown here is derived from an EMBL/GenBank/DDBJ whole genome shotgun (WGS) entry which is preliminary data.</text>
</comment>
<keyword evidence="7 10" id="KW-0067">ATP-binding</keyword>
<dbReference type="InterPro" id="IPR027417">
    <property type="entry name" value="P-loop_NTPase"/>
</dbReference>
<dbReference type="eggNOG" id="COG0324">
    <property type="taxonomic scope" value="Bacteria"/>
</dbReference>
<dbReference type="InterPro" id="IPR018022">
    <property type="entry name" value="IPT"/>
</dbReference>
<feature type="site" description="Interaction with substrate tRNA" evidence="10">
    <location>
        <position position="127"/>
    </location>
</feature>
<evidence type="ECO:0000256" key="11">
    <source>
        <dbReference type="RuleBase" id="RU003783"/>
    </source>
</evidence>
<dbReference type="Pfam" id="PF01715">
    <property type="entry name" value="IPPT"/>
    <property type="match status" value="1"/>
</dbReference>
<gene>
    <name evidence="10" type="primary">miaA</name>
    <name evidence="14" type="ORF">DC28_05550</name>
</gene>
<dbReference type="GO" id="GO:0006400">
    <property type="term" value="P:tRNA modification"/>
    <property type="evidence" value="ECO:0007669"/>
    <property type="project" value="TreeGrafter"/>
</dbReference>
<evidence type="ECO:0000256" key="6">
    <source>
        <dbReference type="ARBA" id="ARBA00022741"/>
    </source>
</evidence>
<evidence type="ECO:0000256" key="13">
    <source>
        <dbReference type="RuleBase" id="RU003785"/>
    </source>
</evidence>
<evidence type="ECO:0000256" key="5">
    <source>
        <dbReference type="ARBA" id="ARBA00022694"/>
    </source>
</evidence>
<protein>
    <recommendedName>
        <fullName evidence="10">tRNA dimethylallyltransferase</fullName>
        <ecNumber evidence="10">2.5.1.75</ecNumber>
    </recommendedName>
    <alternativeName>
        <fullName evidence="10">Dimethylallyl diphosphate:tRNA dimethylallyltransferase</fullName>
        <shortName evidence="10">DMAPP:tRNA dimethylallyltransferase</shortName>
        <shortName evidence="10">DMATase</shortName>
    </alternativeName>
    <alternativeName>
        <fullName evidence="10">Isopentenyl-diphosphate:tRNA isopentenyltransferase</fullName>
        <shortName evidence="10">IPP transferase</shortName>
        <shortName evidence="10">IPPT</shortName>
        <shortName evidence="10">IPTase</shortName>
    </alternativeName>
</protein>
<dbReference type="Proteomes" id="UP000029692">
    <property type="component" value="Unassembled WGS sequence"/>
</dbReference>
<dbReference type="PANTHER" id="PTHR11088:SF60">
    <property type="entry name" value="TRNA DIMETHYLALLYLTRANSFERASE"/>
    <property type="match status" value="1"/>
</dbReference>
<evidence type="ECO:0000256" key="3">
    <source>
        <dbReference type="ARBA" id="ARBA00005842"/>
    </source>
</evidence>
<evidence type="ECO:0000313" key="14">
    <source>
        <dbReference type="EMBL" id="KGE72835.1"/>
    </source>
</evidence>
<comment type="catalytic activity">
    <reaction evidence="9 10 11">
        <text>adenosine(37) in tRNA + dimethylallyl diphosphate = N(6)-dimethylallyladenosine(37) in tRNA + diphosphate</text>
        <dbReference type="Rhea" id="RHEA:26482"/>
        <dbReference type="Rhea" id="RHEA-COMP:10162"/>
        <dbReference type="Rhea" id="RHEA-COMP:10375"/>
        <dbReference type="ChEBI" id="CHEBI:33019"/>
        <dbReference type="ChEBI" id="CHEBI:57623"/>
        <dbReference type="ChEBI" id="CHEBI:74411"/>
        <dbReference type="ChEBI" id="CHEBI:74415"/>
        <dbReference type="EC" id="2.5.1.75"/>
    </reaction>
</comment>
<dbReference type="NCBIfam" id="TIGR00174">
    <property type="entry name" value="miaA"/>
    <property type="match status" value="1"/>
</dbReference>
<dbReference type="GO" id="GO:0052381">
    <property type="term" value="F:tRNA dimethylallyltransferase activity"/>
    <property type="evidence" value="ECO:0007669"/>
    <property type="project" value="UniProtKB-UniRule"/>
</dbReference>
<dbReference type="EC" id="2.5.1.75" evidence="10"/>
<dbReference type="InterPro" id="IPR039657">
    <property type="entry name" value="Dimethylallyltransferase"/>
</dbReference>
<evidence type="ECO:0000256" key="2">
    <source>
        <dbReference type="ARBA" id="ARBA00003213"/>
    </source>
</evidence>
<dbReference type="AlphaFoldDB" id="A0A098QYB1"/>
<proteinExistence type="inferred from homology"/>
<comment type="caution">
    <text evidence="10">Lacks conserved residue(s) required for the propagation of feature annotation.</text>
</comment>
<dbReference type="HAMAP" id="MF_00185">
    <property type="entry name" value="IPP_trans"/>
    <property type="match status" value="1"/>
</dbReference>
<feature type="site" description="Interaction with substrate tRNA" evidence="10">
    <location>
        <position position="105"/>
    </location>
</feature>
<reference evidence="14 15" key="1">
    <citation type="submission" date="2014-05" db="EMBL/GenBank/DDBJ databases">
        <title>De novo Genome Sequence of Spirocheata sp.</title>
        <authorList>
            <person name="Shivani Y."/>
            <person name="Subhash Y."/>
            <person name="Tushar L."/>
            <person name="Sasikala C."/>
            <person name="Ramana C.V."/>
        </authorList>
    </citation>
    <scope>NUCLEOTIDE SEQUENCE [LARGE SCALE GENOMIC DNA]</scope>
    <source>
        <strain evidence="14 15">JC230</strain>
    </source>
</reference>
<feature type="region of interest" description="Interaction with substrate tRNA" evidence="10">
    <location>
        <begin position="39"/>
        <end position="42"/>
    </location>
</feature>
<dbReference type="PANTHER" id="PTHR11088">
    <property type="entry name" value="TRNA DIMETHYLALLYLTRANSFERASE"/>
    <property type="match status" value="1"/>
</dbReference>
<feature type="binding site" evidence="10">
    <location>
        <begin position="12"/>
        <end position="19"/>
    </location>
    <ligand>
        <name>ATP</name>
        <dbReference type="ChEBI" id="CHEBI:30616"/>
    </ligand>
</feature>
<comment type="function">
    <text evidence="2 10 12">Catalyzes the transfer of a dimethylallyl group onto the adenine at position 37 in tRNAs that read codons beginning with uridine, leading to the formation of N6-(dimethylallyl)adenosine (i(6)A).</text>
</comment>
<evidence type="ECO:0000256" key="7">
    <source>
        <dbReference type="ARBA" id="ARBA00022840"/>
    </source>
</evidence>
<accession>A0A098QYB1</accession>
<keyword evidence="5 10" id="KW-0819">tRNA processing</keyword>
<evidence type="ECO:0000256" key="4">
    <source>
        <dbReference type="ARBA" id="ARBA00022679"/>
    </source>
</evidence>